<keyword evidence="3" id="KW-1185">Reference proteome</keyword>
<gene>
    <name evidence="2" type="ORF">SAMN05444008_11286</name>
</gene>
<sequence>MKKNLLQRYVEQVEREQERRRQEALPLRQKLRNLKLHIQQTLAPIPTKKAIAAPKQPSVGKTPQQAKPVQMISQNRPMPSPGGRITNEEARRQIIEVLKEYDRNKNRK</sequence>
<dbReference type="EMBL" id="FQUO01000012">
    <property type="protein sequence ID" value="SHF79805.1"/>
    <property type="molecule type" value="Genomic_DNA"/>
</dbReference>
<evidence type="ECO:0000313" key="2">
    <source>
        <dbReference type="EMBL" id="SHF79805.1"/>
    </source>
</evidence>
<accession>A0A1M5EKR3</accession>
<dbReference type="RefSeq" id="WP_245798384.1">
    <property type="nucleotide sequence ID" value="NZ_FQUO01000012.1"/>
</dbReference>
<proteinExistence type="predicted"/>
<dbReference type="AlphaFoldDB" id="A0A1M5EKR3"/>
<protein>
    <submittedName>
        <fullName evidence="2">Uncharacterized protein</fullName>
    </submittedName>
</protein>
<name>A0A1M5EKR3_9BACT</name>
<feature type="compositionally biased region" description="Polar residues" evidence="1">
    <location>
        <begin position="59"/>
        <end position="77"/>
    </location>
</feature>
<evidence type="ECO:0000256" key="1">
    <source>
        <dbReference type="SAM" id="MobiDB-lite"/>
    </source>
</evidence>
<feature type="region of interest" description="Disordered" evidence="1">
    <location>
        <begin position="47"/>
        <end position="89"/>
    </location>
</feature>
<reference evidence="2 3" key="1">
    <citation type="submission" date="2016-11" db="EMBL/GenBank/DDBJ databases">
        <authorList>
            <person name="Jaros S."/>
            <person name="Januszkiewicz K."/>
            <person name="Wedrychowicz H."/>
        </authorList>
    </citation>
    <scope>NUCLEOTIDE SEQUENCE [LARGE SCALE GENOMIC DNA]</scope>
    <source>
        <strain evidence="2 3">DSM 26897</strain>
    </source>
</reference>
<feature type="compositionally biased region" description="Low complexity" evidence="1">
    <location>
        <begin position="47"/>
        <end position="57"/>
    </location>
</feature>
<evidence type="ECO:0000313" key="3">
    <source>
        <dbReference type="Proteomes" id="UP000184368"/>
    </source>
</evidence>
<dbReference type="Proteomes" id="UP000184368">
    <property type="component" value="Unassembled WGS sequence"/>
</dbReference>
<organism evidence="2 3">
    <name type="scientific">Cnuella takakiae</name>
    <dbReference type="NCBI Taxonomy" id="1302690"/>
    <lineage>
        <taxon>Bacteria</taxon>
        <taxon>Pseudomonadati</taxon>
        <taxon>Bacteroidota</taxon>
        <taxon>Chitinophagia</taxon>
        <taxon>Chitinophagales</taxon>
        <taxon>Chitinophagaceae</taxon>
        <taxon>Cnuella</taxon>
    </lineage>
</organism>